<proteinExistence type="inferred from homology"/>
<comment type="similarity">
    <text evidence="1">Belongs to the type-I restriction system S methylase family.</text>
</comment>
<dbReference type="Gene3D" id="3.90.220.20">
    <property type="entry name" value="DNA methylase specificity domains"/>
    <property type="match status" value="1"/>
</dbReference>
<keyword evidence="3" id="KW-0238">DNA-binding</keyword>
<comment type="caution">
    <text evidence="5">The sequence shown here is derived from an EMBL/GenBank/DDBJ whole genome shotgun (WGS) entry which is preliminary data.</text>
</comment>
<dbReference type="GO" id="GO:0003677">
    <property type="term" value="F:DNA binding"/>
    <property type="evidence" value="ECO:0007669"/>
    <property type="project" value="UniProtKB-KW"/>
</dbReference>
<evidence type="ECO:0000313" key="5">
    <source>
        <dbReference type="EMBL" id="MPM93191.1"/>
    </source>
</evidence>
<evidence type="ECO:0000256" key="1">
    <source>
        <dbReference type="ARBA" id="ARBA00010923"/>
    </source>
</evidence>
<dbReference type="EMBL" id="VSSQ01040030">
    <property type="protein sequence ID" value="MPM93191.1"/>
    <property type="molecule type" value="Genomic_DNA"/>
</dbReference>
<dbReference type="InterPro" id="IPR000055">
    <property type="entry name" value="Restrct_endonuc_typeI_TRD"/>
</dbReference>
<dbReference type="GO" id="GO:0009307">
    <property type="term" value="P:DNA restriction-modification system"/>
    <property type="evidence" value="ECO:0007669"/>
    <property type="project" value="UniProtKB-KW"/>
</dbReference>
<accession>A0A645DV35</accession>
<organism evidence="5">
    <name type="scientific">bioreactor metagenome</name>
    <dbReference type="NCBI Taxonomy" id="1076179"/>
    <lineage>
        <taxon>unclassified sequences</taxon>
        <taxon>metagenomes</taxon>
        <taxon>ecological metagenomes</taxon>
    </lineage>
</organism>
<reference evidence="5" key="1">
    <citation type="submission" date="2019-08" db="EMBL/GenBank/DDBJ databases">
        <authorList>
            <person name="Kucharzyk K."/>
            <person name="Murdoch R.W."/>
            <person name="Higgins S."/>
            <person name="Loffler F."/>
        </authorList>
    </citation>
    <scope>NUCLEOTIDE SEQUENCE</scope>
</reference>
<dbReference type="InterPro" id="IPR044946">
    <property type="entry name" value="Restrct_endonuc_typeI_TRD_sf"/>
</dbReference>
<sequence>MKAIEGEYPLVVTSDVRSFHNSYQFDTDTVCIPLVSTSSHGYASLKIVHYRCGKYALGSILAALIPNKDSCIIAKYIYYYLNNFKDELLVPLMKDIANVSLSIAKIHTVNVIVPSIEKQTELIYLIKKCEHLR</sequence>
<name>A0A645DV35_9ZZZZ</name>
<feature type="domain" description="Type I restriction modification DNA specificity" evidence="4">
    <location>
        <begin position="9"/>
        <end position="121"/>
    </location>
</feature>
<evidence type="ECO:0000259" key="4">
    <source>
        <dbReference type="Pfam" id="PF01420"/>
    </source>
</evidence>
<dbReference type="SUPFAM" id="SSF116734">
    <property type="entry name" value="DNA methylase specificity domain"/>
    <property type="match status" value="1"/>
</dbReference>
<evidence type="ECO:0000256" key="3">
    <source>
        <dbReference type="ARBA" id="ARBA00023125"/>
    </source>
</evidence>
<gene>
    <name evidence="5" type="ORF">SDC9_140327</name>
</gene>
<evidence type="ECO:0000256" key="2">
    <source>
        <dbReference type="ARBA" id="ARBA00022747"/>
    </source>
</evidence>
<protein>
    <recommendedName>
        <fullName evidence="4">Type I restriction modification DNA specificity domain-containing protein</fullName>
    </recommendedName>
</protein>
<keyword evidence="2" id="KW-0680">Restriction system</keyword>
<dbReference type="AlphaFoldDB" id="A0A645DV35"/>
<dbReference type="Pfam" id="PF01420">
    <property type="entry name" value="Methylase_S"/>
    <property type="match status" value="1"/>
</dbReference>